<keyword evidence="2" id="KW-1185">Reference proteome</keyword>
<proteinExistence type="predicted"/>
<dbReference type="Proteomes" id="UP001148629">
    <property type="component" value="Unassembled WGS sequence"/>
</dbReference>
<name>A0ACC1S3G9_9HYPO</name>
<organism evidence="1 2">
    <name type="scientific">Fusarium decemcellulare</name>
    <dbReference type="NCBI Taxonomy" id="57161"/>
    <lineage>
        <taxon>Eukaryota</taxon>
        <taxon>Fungi</taxon>
        <taxon>Dikarya</taxon>
        <taxon>Ascomycota</taxon>
        <taxon>Pezizomycotina</taxon>
        <taxon>Sordariomycetes</taxon>
        <taxon>Hypocreomycetidae</taxon>
        <taxon>Hypocreales</taxon>
        <taxon>Nectriaceae</taxon>
        <taxon>Fusarium</taxon>
        <taxon>Fusarium decemcellulare species complex</taxon>
    </lineage>
</organism>
<reference evidence="1" key="1">
    <citation type="submission" date="2022-08" db="EMBL/GenBank/DDBJ databases">
        <title>Genome Sequence of Fusarium decemcellulare.</title>
        <authorList>
            <person name="Buettner E."/>
        </authorList>
    </citation>
    <scope>NUCLEOTIDE SEQUENCE</scope>
    <source>
        <strain evidence="1">Babe19</strain>
    </source>
</reference>
<comment type="caution">
    <text evidence="1">The sequence shown here is derived from an EMBL/GenBank/DDBJ whole genome shotgun (WGS) entry which is preliminary data.</text>
</comment>
<gene>
    <name evidence="1" type="ORF">NM208_g8971</name>
</gene>
<sequence length="352" mass="39827">MSQPSLSGLASRTCEACKKRDNLLRCSSCRAVYYCGQDHQATDRKAHKKKCNLIKKARIRLEEQEQELRNMPGDMFIPENVFENGVGHFWGIHETRPYMQSRYELVDKLLQNFGTAGGRVDVVQSALDHLLDMLRLCRGDNMGLRELVPFLFIRLDRDQAAYDFVKWYATTGDASDYDWGDMDLPFLDVKDAHVLEAPLPKWAGSGWIDLSHAVAVTLIKVRILLDLQAAQSTTRALQGTLPPEIVQLIRDQVVGSIVRSNPKLLKGSTEKIGRVIRKVKDHIKELYASINRYNPYFWRLMLSNPVAAAATRPNAYSPKSKEEACLIIGYSLDSWLETPRALDLMKSLSTAA</sequence>
<evidence type="ECO:0000313" key="1">
    <source>
        <dbReference type="EMBL" id="KAJ3531221.1"/>
    </source>
</evidence>
<evidence type="ECO:0000313" key="2">
    <source>
        <dbReference type="Proteomes" id="UP001148629"/>
    </source>
</evidence>
<protein>
    <submittedName>
        <fullName evidence="1">Uncharacterized protein</fullName>
    </submittedName>
</protein>
<dbReference type="EMBL" id="JANRMS010001084">
    <property type="protein sequence ID" value="KAJ3531221.1"/>
    <property type="molecule type" value="Genomic_DNA"/>
</dbReference>
<accession>A0ACC1S3G9</accession>